<feature type="transmembrane region" description="Helical" evidence="9">
    <location>
        <begin position="71"/>
        <end position="97"/>
    </location>
</feature>
<comment type="catalytic activity">
    <reaction evidence="9">
        <text>L-serine(in) + Na(+)(in) = L-serine(out) + Na(+)(out)</text>
        <dbReference type="Rhea" id="RHEA:29575"/>
        <dbReference type="ChEBI" id="CHEBI:29101"/>
        <dbReference type="ChEBI" id="CHEBI:33384"/>
    </reaction>
</comment>
<dbReference type="AlphaFoldDB" id="A0A1T4N5Y3"/>
<protein>
    <recommendedName>
        <fullName evidence="9">Serine/threonine transporter SstT</fullName>
    </recommendedName>
    <alternativeName>
        <fullName evidence="9">Na(+)/serine-threonine symporter</fullName>
    </alternativeName>
</protein>
<feature type="transmembrane region" description="Helical" evidence="9">
    <location>
        <begin position="174"/>
        <end position="193"/>
    </location>
</feature>
<keyword evidence="2 9" id="KW-0813">Transport</keyword>
<keyword evidence="4 9" id="KW-0812">Transmembrane</keyword>
<accession>A0A1T4N5Y3</accession>
<keyword evidence="11" id="KW-1185">Reference proteome</keyword>
<gene>
    <name evidence="9" type="primary">sstT</name>
    <name evidence="10" type="ORF">SAMN02745116_01308</name>
</gene>
<feature type="transmembrane region" description="Helical" evidence="9">
    <location>
        <begin position="205"/>
        <end position="227"/>
    </location>
</feature>
<feature type="transmembrane region" description="Helical" evidence="9">
    <location>
        <begin position="348"/>
        <end position="369"/>
    </location>
</feature>
<dbReference type="SUPFAM" id="SSF118215">
    <property type="entry name" value="Proton glutamate symport protein"/>
    <property type="match status" value="1"/>
</dbReference>
<comment type="catalytic activity">
    <reaction evidence="9">
        <text>L-threonine(in) + Na(+)(in) = L-threonine(out) + Na(+)(out)</text>
        <dbReference type="Rhea" id="RHEA:69999"/>
        <dbReference type="ChEBI" id="CHEBI:29101"/>
        <dbReference type="ChEBI" id="CHEBI:57926"/>
    </reaction>
</comment>
<proteinExistence type="inferred from homology"/>
<dbReference type="OrthoDB" id="9768885at2"/>
<dbReference type="GO" id="GO:0005295">
    <property type="term" value="F:neutral L-amino acid:sodium symporter activity"/>
    <property type="evidence" value="ECO:0007669"/>
    <property type="project" value="TreeGrafter"/>
</dbReference>
<dbReference type="EMBL" id="FUXI01000013">
    <property type="protein sequence ID" value="SJZ74268.1"/>
    <property type="molecule type" value="Genomic_DNA"/>
</dbReference>
<evidence type="ECO:0000256" key="7">
    <source>
        <dbReference type="ARBA" id="ARBA00022989"/>
    </source>
</evidence>
<evidence type="ECO:0000313" key="11">
    <source>
        <dbReference type="Proteomes" id="UP000190328"/>
    </source>
</evidence>
<evidence type="ECO:0000256" key="3">
    <source>
        <dbReference type="ARBA" id="ARBA00022475"/>
    </source>
</evidence>
<evidence type="ECO:0000256" key="8">
    <source>
        <dbReference type="ARBA" id="ARBA00023136"/>
    </source>
</evidence>
<comment type="similarity">
    <text evidence="9">Belongs to the dicarboxylate/amino acid:cation symporter (DAACS) (TC 2.A.23) family.</text>
</comment>
<dbReference type="InterPro" id="IPR001991">
    <property type="entry name" value="Na-dicarboxylate_symporter"/>
</dbReference>
<dbReference type="GO" id="GO:0032329">
    <property type="term" value="P:serine transport"/>
    <property type="evidence" value="ECO:0007669"/>
    <property type="project" value="InterPro"/>
</dbReference>
<keyword evidence="7 9" id="KW-1133">Transmembrane helix</keyword>
<dbReference type="GO" id="GO:0005886">
    <property type="term" value="C:plasma membrane"/>
    <property type="evidence" value="ECO:0007669"/>
    <property type="project" value="UniProtKB-SubCell"/>
</dbReference>
<sequence length="417" mass="44506">MLQKLKALSLIQKIAIGIVIGATLGFLFPKATIFALLGELFVASLKSIAPILVFALILASVAKHKKNEKNYLGSILSLYLVATFLASLVGVIASFLFPVTITLQKAVEQESPQEISEVIKGILMNVVQNPLQAIIGGNYLAVLFWASLLGFGLRKANEQIKEGIDTFAHAITSVVQFIISFAPVGIAGLVYHSVATTGINGLAQYGKLVILLVASMLFTALIIYPFMVFLKLRQNPYPLVFFCLKESAIPAFFTRSSAANIPINMKLANALQLEEESYSISIPLGATINMGGAAITISTMTLAAVHTLDIQVPLPLTLFLCLLSALSACGASGIAGGSLLLIPLACSLFGISNDIAMQVVGVGFVIGVIQDSFETALNSSSDLLFTATAELASEKRAGKKLSVRERLYRYQSEEIVD</sequence>
<evidence type="ECO:0000313" key="10">
    <source>
        <dbReference type="EMBL" id="SJZ74268.1"/>
    </source>
</evidence>
<evidence type="ECO:0000256" key="1">
    <source>
        <dbReference type="ARBA" id="ARBA00004141"/>
    </source>
</evidence>
<comment type="subcellular location">
    <subcellularLocation>
        <location evidence="9">Cell membrane</location>
        <topology evidence="9">Multi-pass membrane protein</topology>
    </subcellularLocation>
    <subcellularLocation>
        <location evidence="1">Membrane</location>
        <topology evidence="1">Multi-pass membrane protein</topology>
    </subcellularLocation>
</comment>
<organism evidence="10 11">
    <name type="scientific">Pilibacter termitis</name>
    <dbReference type="NCBI Taxonomy" id="263852"/>
    <lineage>
        <taxon>Bacteria</taxon>
        <taxon>Bacillati</taxon>
        <taxon>Bacillota</taxon>
        <taxon>Bacilli</taxon>
        <taxon>Lactobacillales</taxon>
        <taxon>Enterococcaceae</taxon>
        <taxon>Pilibacter</taxon>
    </lineage>
</organism>
<feature type="transmembrane region" description="Helical" evidence="9">
    <location>
        <begin position="278"/>
        <end position="305"/>
    </location>
</feature>
<keyword evidence="3 9" id="KW-1003">Cell membrane</keyword>
<comment type="function">
    <text evidence="9">Involved in the import of serine and threonine into the cell, with the concomitant import of sodium (symport system).</text>
</comment>
<dbReference type="PANTHER" id="PTHR42865">
    <property type="entry name" value="PROTON/GLUTAMATE-ASPARTATE SYMPORTER"/>
    <property type="match status" value="1"/>
</dbReference>
<dbReference type="PRINTS" id="PR00173">
    <property type="entry name" value="EDTRNSPORT"/>
</dbReference>
<keyword evidence="6 9" id="KW-0029">Amino-acid transport</keyword>
<dbReference type="InterPro" id="IPR036458">
    <property type="entry name" value="Na:dicarbo_symporter_sf"/>
</dbReference>
<keyword evidence="5 9" id="KW-0769">Symport</keyword>
<dbReference type="HAMAP" id="MF_01582">
    <property type="entry name" value="Ser_Thr_transp_SstT"/>
    <property type="match status" value="1"/>
</dbReference>
<feature type="transmembrane region" description="Helical" evidence="9">
    <location>
        <begin position="317"/>
        <end position="342"/>
    </location>
</feature>
<dbReference type="NCBIfam" id="NF010151">
    <property type="entry name" value="PRK13628.1"/>
    <property type="match status" value="1"/>
</dbReference>
<evidence type="ECO:0000256" key="9">
    <source>
        <dbReference type="HAMAP-Rule" id="MF_01582"/>
    </source>
</evidence>
<feature type="transmembrane region" description="Helical" evidence="9">
    <location>
        <begin position="40"/>
        <end position="59"/>
    </location>
</feature>
<dbReference type="Pfam" id="PF00375">
    <property type="entry name" value="SDF"/>
    <property type="match status" value="1"/>
</dbReference>
<dbReference type="PANTHER" id="PTHR42865:SF8">
    <property type="entry name" value="SERINE_THREONINE TRANSPORTER SSTT"/>
    <property type="match status" value="1"/>
</dbReference>
<dbReference type="RefSeq" id="WP_078807245.1">
    <property type="nucleotide sequence ID" value="NZ_FUXI01000013.1"/>
</dbReference>
<dbReference type="Proteomes" id="UP000190328">
    <property type="component" value="Unassembled WGS sequence"/>
</dbReference>
<reference evidence="10 11" key="1">
    <citation type="submission" date="2017-02" db="EMBL/GenBank/DDBJ databases">
        <authorList>
            <person name="Peterson S.W."/>
        </authorList>
    </citation>
    <scope>NUCLEOTIDE SEQUENCE [LARGE SCALE GENOMIC DNA]</scope>
    <source>
        <strain evidence="10 11">ATCC BAA-1030</strain>
    </source>
</reference>
<evidence type="ECO:0000256" key="5">
    <source>
        <dbReference type="ARBA" id="ARBA00022847"/>
    </source>
</evidence>
<dbReference type="GO" id="GO:0015826">
    <property type="term" value="P:threonine transport"/>
    <property type="evidence" value="ECO:0007669"/>
    <property type="project" value="InterPro"/>
</dbReference>
<feature type="transmembrane region" description="Helical" evidence="9">
    <location>
        <begin position="133"/>
        <end position="153"/>
    </location>
</feature>
<keyword evidence="8 9" id="KW-0472">Membrane</keyword>
<feature type="transmembrane region" description="Helical" evidence="9">
    <location>
        <begin position="7"/>
        <end position="28"/>
    </location>
</feature>
<dbReference type="Gene3D" id="1.10.3860.10">
    <property type="entry name" value="Sodium:dicarboxylate symporter"/>
    <property type="match status" value="1"/>
</dbReference>
<name>A0A1T4N5Y3_9ENTE</name>
<dbReference type="InterPro" id="IPR023025">
    <property type="entry name" value="Ser_Thr_transp_SstT"/>
</dbReference>
<evidence type="ECO:0000256" key="2">
    <source>
        <dbReference type="ARBA" id="ARBA00022448"/>
    </source>
</evidence>
<evidence type="ECO:0000256" key="6">
    <source>
        <dbReference type="ARBA" id="ARBA00022970"/>
    </source>
</evidence>
<dbReference type="STRING" id="263852.SAMN02745116_01308"/>
<evidence type="ECO:0000256" key="4">
    <source>
        <dbReference type="ARBA" id="ARBA00022692"/>
    </source>
</evidence>